<evidence type="ECO:0000259" key="7">
    <source>
        <dbReference type="Pfam" id="PF01180"/>
    </source>
</evidence>
<keyword evidence="3" id="KW-0285">Flavoprotein</keyword>
<dbReference type="InterPro" id="IPR050074">
    <property type="entry name" value="DHO_dehydrogenase"/>
</dbReference>
<evidence type="ECO:0000256" key="6">
    <source>
        <dbReference type="ARBA" id="ARBA00023002"/>
    </source>
</evidence>
<proteinExistence type="predicted"/>
<dbReference type="PANTHER" id="PTHR48109">
    <property type="entry name" value="DIHYDROOROTATE DEHYDROGENASE (QUINONE), MITOCHONDRIAL-RELATED"/>
    <property type="match status" value="1"/>
</dbReference>
<dbReference type="NCBIfam" id="NF005741">
    <property type="entry name" value="PRK07565.1"/>
    <property type="match status" value="1"/>
</dbReference>
<keyword evidence="5" id="KW-0665">Pyrimidine biosynthesis</keyword>
<keyword evidence="6" id="KW-0560">Oxidoreductase</keyword>
<dbReference type="RefSeq" id="WP_308482106.1">
    <property type="nucleotide sequence ID" value="NZ_OY726397.1"/>
</dbReference>
<dbReference type="PIRSF" id="PIRSF000164">
    <property type="entry name" value="DHO_oxidase"/>
    <property type="match status" value="1"/>
</dbReference>
<feature type="domain" description="Dihydroorotate dehydrogenase catalytic" evidence="7">
    <location>
        <begin position="72"/>
        <end position="264"/>
    </location>
</feature>
<dbReference type="InterPro" id="IPR012135">
    <property type="entry name" value="Dihydroorotate_DH_1_2"/>
</dbReference>
<name>A0ABM9LM63_9MYCO</name>
<dbReference type="Pfam" id="PF01180">
    <property type="entry name" value="DHO_dh"/>
    <property type="match status" value="1"/>
</dbReference>
<dbReference type="SUPFAM" id="SSF51395">
    <property type="entry name" value="FMN-linked oxidoreductases"/>
    <property type="match status" value="1"/>
</dbReference>
<comment type="pathway">
    <text evidence="2">Pyrimidine metabolism; UMP biosynthesis via de novo pathway.</text>
</comment>
<evidence type="ECO:0000256" key="4">
    <source>
        <dbReference type="ARBA" id="ARBA00022643"/>
    </source>
</evidence>
<evidence type="ECO:0000313" key="8">
    <source>
        <dbReference type="EMBL" id="CAJ1501403.1"/>
    </source>
</evidence>
<dbReference type="PANTHER" id="PTHR48109:SF3">
    <property type="entry name" value="SLL0744 PROTEIN"/>
    <property type="match status" value="1"/>
</dbReference>
<dbReference type="Gene3D" id="3.20.20.70">
    <property type="entry name" value="Aldolase class I"/>
    <property type="match status" value="1"/>
</dbReference>
<keyword evidence="4" id="KW-0288">FMN</keyword>
<gene>
    <name evidence="8" type="ORF">MU0053_001917</name>
</gene>
<dbReference type="InterPro" id="IPR005720">
    <property type="entry name" value="Dihydroorotate_DH_cat"/>
</dbReference>
<evidence type="ECO:0000256" key="1">
    <source>
        <dbReference type="ARBA" id="ARBA00001917"/>
    </source>
</evidence>
<evidence type="ECO:0000256" key="5">
    <source>
        <dbReference type="ARBA" id="ARBA00022975"/>
    </source>
</evidence>
<accession>A0ABM9LM63</accession>
<evidence type="ECO:0000313" key="9">
    <source>
        <dbReference type="Proteomes" id="UP001190465"/>
    </source>
</evidence>
<dbReference type="EMBL" id="OY726397">
    <property type="protein sequence ID" value="CAJ1501403.1"/>
    <property type="molecule type" value="Genomic_DNA"/>
</dbReference>
<evidence type="ECO:0000256" key="3">
    <source>
        <dbReference type="ARBA" id="ARBA00022630"/>
    </source>
</evidence>
<protein>
    <submittedName>
        <fullName evidence="8">Dihydroorotate dehydrogenase-like protein</fullName>
    </submittedName>
</protein>
<organism evidence="8 9">
    <name type="scientific">[Mycobacterium] burgundiense</name>
    <dbReference type="NCBI Taxonomy" id="3064286"/>
    <lineage>
        <taxon>Bacteria</taxon>
        <taxon>Bacillati</taxon>
        <taxon>Actinomycetota</taxon>
        <taxon>Actinomycetes</taxon>
        <taxon>Mycobacteriales</taxon>
        <taxon>Mycobacteriaceae</taxon>
        <taxon>Mycolicibacterium</taxon>
    </lineage>
</organism>
<sequence length="310" mass="32921">MELKTRYLGLELPTPVVASASPLSRTVDGVRQLVDAGVGAVVLYSLFEEELRQDEQDGGPSQYLSLLERAAEAVPVPVIGSLNATAPGSWAGYARSMQDSGAAAIELNINVLPGDSHVSGRDVEQRHLDILAGVKAAVTVPVAVKLNPYFSATADMARSLDLGGADGLVLFNRFLQPDVDIETLAVAPGTALSRADEARLPLTWITVLRGRIAASLAATTGVEDATEVIKFLLAGADVVMTASALLRHGPAYTTVLLDGLREWMIAKGFASINEFRGLLAVPFGTDEVAHERTDYVNALRRANSAEYGPW</sequence>
<evidence type="ECO:0000256" key="2">
    <source>
        <dbReference type="ARBA" id="ARBA00004725"/>
    </source>
</evidence>
<comment type="cofactor">
    <cofactor evidence="1">
        <name>FMN</name>
        <dbReference type="ChEBI" id="CHEBI:58210"/>
    </cofactor>
</comment>
<reference evidence="8 9" key="1">
    <citation type="submission" date="2023-08" db="EMBL/GenBank/DDBJ databases">
        <authorList>
            <person name="Folkvardsen B D."/>
            <person name="Norman A."/>
        </authorList>
    </citation>
    <scope>NUCLEOTIDE SEQUENCE [LARGE SCALE GENOMIC DNA]</scope>
    <source>
        <strain evidence="8 9">Mu0053</strain>
    </source>
</reference>
<dbReference type="Proteomes" id="UP001190465">
    <property type="component" value="Chromosome"/>
</dbReference>
<keyword evidence="9" id="KW-1185">Reference proteome</keyword>
<dbReference type="InterPro" id="IPR013785">
    <property type="entry name" value="Aldolase_TIM"/>
</dbReference>